<feature type="region of interest" description="Disordered" evidence="2">
    <location>
        <begin position="14"/>
        <end position="149"/>
    </location>
</feature>
<comment type="caution">
    <text evidence="3">The sequence shown here is derived from an EMBL/GenBank/DDBJ whole genome shotgun (WGS) entry which is preliminary data.</text>
</comment>
<evidence type="ECO:0000313" key="4">
    <source>
        <dbReference type="Proteomes" id="UP001521222"/>
    </source>
</evidence>
<dbReference type="EMBL" id="JAKIXB020000013">
    <property type="protein sequence ID" value="KAL1602935.1"/>
    <property type="molecule type" value="Genomic_DNA"/>
</dbReference>
<accession>A0ABR3REQ7</accession>
<evidence type="ECO:0000256" key="2">
    <source>
        <dbReference type="SAM" id="MobiDB-lite"/>
    </source>
</evidence>
<dbReference type="Pfam" id="PF10310">
    <property type="entry name" value="DUF5427"/>
    <property type="match status" value="1"/>
</dbReference>
<name>A0ABR3REQ7_9PLEO</name>
<evidence type="ECO:0000313" key="3">
    <source>
        <dbReference type="EMBL" id="KAL1602935.1"/>
    </source>
</evidence>
<dbReference type="PANTHER" id="PTHR28265">
    <property type="entry name" value="MAINTENANCE OF TELOMERE CAPPING PROTEIN 1"/>
    <property type="match status" value="1"/>
</dbReference>
<sequence>MPPKTVEEELAELELLGAEAPAAPPPKKSSKAPRQKLAQEDDALKGLEELEDLGKFQRPEGLRPTSRPNTPKLSSSSTTSSNRRGADVATPSSTGSARTSEDRPAPPRKSGESTRSFHQSFTPTQEEPAKGAPTPKAEPAASSGGSWWGGGWGGILNTATEAANAAKKQAEAAYQELQKNQEAQRWAEQVRGNVGALRGMGGELSKHALPTFTNILHTLAPPIAQHERLQIHITHDLIGYPSLDPIIHQTFSSVMAQVEGGDLLVIQRGSESTQRGSMDGYRGGGGGWNDGPWWRHTDKRDLSTVKGLAEGTKLTRVSAESYADEFFAARGGIEAAAKQATEVLSETNPVRSSDIFIAIQAISYTAPADLFDTSSSVDTKEGGSEEQRGDEDLVVFAVYLHDPIHGIRFKALSQSFPAKWAEWLDAPANTEAAGEDQKLPQEILEIIESGGVDPREWVSEWMEEAISLSVGIVAQRYVARRMGVGEGGLGKGKAREANLEDGAGEAARAGII</sequence>
<reference evidence="3 4" key="1">
    <citation type="submission" date="2024-02" db="EMBL/GenBank/DDBJ databases">
        <title>De novo assembly and annotation of 12 fungi associated with fruit tree decline syndrome in Ontario, Canada.</title>
        <authorList>
            <person name="Sulman M."/>
            <person name="Ellouze W."/>
            <person name="Ilyukhin E."/>
        </authorList>
    </citation>
    <scope>NUCLEOTIDE SEQUENCE [LARGE SCALE GENOMIC DNA]</scope>
    <source>
        <strain evidence="3 4">M97-236</strain>
    </source>
</reference>
<dbReference type="InterPro" id="IPR018814">
    <property type="entry name" value="DUF5427"/>
</dbReference>
<dbReference type="PANTHER" id="PTHR28265:SF1">
    <property type="entry name" value="MAINTENANCE OF TELOMERE CAPPING PROTEIN 1"/>
    <property type="match status" value="1"/>
</dbReference>
<feature type="coiled-coil region" evidence="1">
    <location>
        <begin position="156"/>
        <end position="187"/>
    </location>
</feature>
<keyword evidence="4" id="KW-1185">Reference proteome</keyword>
<evidence type="ECO:0000256" key="1">
    <source>
        <dbReference type="SAM" id="Coils"/>
    </source>
</evidence>
<proteinExistence type="predicted"/>
<gene>
    <name evidence="3" type="ORF">SLS59_004590</name>
</gene>
<feature type="compositionally biased region" description="Polar residues" evidence="2">
    <location>
        <begin position="113"/>
        <end position="125"/>
    </location>
</feature>
<evidence type="ECO:0008006" key="5">
    <source>
        <dbReference type="Google" id="ProtNLM"/>
    </source>
</evidence>
<keyword evidence="1" id="KW-0175">Coiled coil</keyword>
<feature type="compositionally biased region" description="Basic and acidic residues" evidence="2">
    <location>
        <begin position="37"/>
        <end position="61"/>
    </location>
</feature>
<protein>
    <recommendedName>
        <fullName evidence="5">Maintenance of telomere capping protein 1</fullName>
    </recommendedName>
</protein>
<feature type="compositionally biased region" description="Basic and acidic residues" evidence="2">
    <location>
        <begin position="99"/>
        <end position="112"/>
    </location>
</feature>
<organism evidence="3 4">
    <name type="scientific">Nothophoma quercina</name>
    <dbReference type="NCBI Taxonomy" id="749835"/>
    <lineage>
        <taxon>Eukaryota</taxon>
        <taxon>Fungi</taxon>
        <taxon>Dikarya</taxon>
        <taxon>Ascomycota</taxon>
        <taxon>Pezizomycotina</taxon>
        <taxon>Dothideomycetes</taxon>
        <taxon>Pleosporomycetidae</taxon>
        <taxon>Pleosporales</taxon>
        <taxon>Pleosporineae</taxon>
        <taxon>Didymellaceae</taxon>
        <taxon>Nothophoma</taxon>
    </lineage>
</organism>
<dbReference type="Proteomes" id="UP001521222">
    <property type="component" value="Unassembled WGS sequence"/>
</dbReference>